<gene>
    <name evidence="2" type="ORF">DLM86_11925</name>
</gene>
<proteinExistence type="predicted"/>
<comment type="caution">
    <text evidence="2">The sequence shown here is derived from an EMBL/GenBank/DDBJ whole genome shotgun (WGS) entry which is preliminary data.</text>
</comment>
<dbReference type="RefSeq" id="WP_110840217.1">
    <property type="nucleotide sequence ID" value="NZ_QJVJ01000004.1"/>
</dbReference>
<evidence type="ECO:0008006" key="4">
    <source>
        <dbReference type="Google" id="ProtNLM"/>
    </source>
</evidence>
<evidence type="ECO:0000313" key="2">
    <source>
        <dbReference type="EMBL" id="PYI55222.1"/>
    </source>
</evidence>
<evidence type="ECO:0000256" key="1">
    <source>
        <dbReference type="SAM" id="SignalP"/>
    </source>
</evidence>
<dbReference type="OrthoDB" id="368706at2"/>
<dbReference type="EMBL" id="QJVJ01000004">
    <property type="protein sequence ID" value="PYI55222.1"/>
    <property type="molecule type" value="Genomic_DNA"/>
</dbReference>
<accession>A0A2V5K8M0</accession>
<protein>
    <recommendedName>
        <fullName evidence="4">SLH domain-containing protein</fullName>
    </recommendedName>
</protein>
<reference evidence="2 3" key="1">
    <citation type="submission" date="2018-05" db="EMBL/GenBank/DDBJ databases">
        <title>Paenibacillus flagellatus sp. nov., isolated from selenium mineral soil.</title>
        <authorList>
            <person name="Dai X."/>
        </authorList>
    </citation>
    <scope>NUCLEOTIDE SEQUENCE [LARGE SCALE GENOMIC DNA]</scope>
    <source>
        <strain evidence="2 3">DXL2</strain>
    </source>
</reference>
<feature type="chain" id="PRO_5015945411" description="SLH domain-containing protein" evidence="1">
    <location>
        <begin position="34"/>
        <end position="458"/>
    </location>
</feature>
<dbReference type="Proteomes" id="UP000247476">
    <property type="component" value="Unassembled WGS sequence"/>
</dbReference>
<name>A0A2V5K8M0_9BACL</name>
<keyword evidence="3" id="KW-1185">Reference proteome</keyword>
<dbReference type="AlphaFoldDB" id="A0A2V5K8M0"/>
<feature type="signal peptide" evidence="1">
    <location>
        <begin position="1"/>
        <end position="33"/>
    </location>
</feature>
<keyword evidence="1" id="KW-0732">Signal</keyword>
<organism evidence="2 3">
    <name type="scientific">Paenibacillus flagellatus</name>
    <dbReference type="NCBI Taxonomy" id="2211139"/>
    <lineage>
        <taxon>Bacteria</taxon>
        <taxon>Bacillati</taxon>
        <taxon>Bacillota</taxon>
        <taxon>Bacilli</taxon>
        <taxon>Bacillales</taxon>
        <taxon>Paenibacillaceae</taxon>
        <taxon>Paenibacillus</taxon>
    </lineage>
</organism>
<sequence length="458" mass="49540">MYKPLRTSSGKWLASVVLSAALLASPLLPTACAAAAAASAESAPSTGEYAAFLKSELGIDLPEAATKGDFIRAVARIVGDGAKDVPAASFGDLKPDSPYYAAASLLHGQGILTSPDVGAERPLDPLAATFIAVKAAGLKELAYTYPAGKAAASLAKAGIDPSTLTAQAAQEIAAAIDSGLVPDGLYDTLRGGADAAVDDYADALLGRILTFRGQYKHYIGYAADDDIYTKLIDAYETSDIIDAPALRAIVNEALKQNKVTGYNLKDKRYDANFDESLAIAYGHDDIRHAVQLIGLLRSEGLNAKVQFEPKTSAFVYLKEWGEPKETDSYRVERIENGNYIAYAKEYDLVFEFATAEDKAKFQPIVLAYAKKNEDDQPGLLAGSWWQPLYYSLTELSDYRVITNNVIADGHYYAQSFSLNEKSADIVAAFRQLDPKADVTTYTFWVDQPFYNYLNGESK</sequence>
<evidence type="ECO:0000313" key="3">
    <source>
        <dbReference type="Proteomes" id="UP000247476"/>
    </source>
</evidence>